<accession>A0ABR2H0P8</accession>
<gene>
    <name evidence="3" type="ORF">M9Y10_031415</name>
</gene>
<evidence type="ECO:0000313" key="3">
    <source>
        <dbReference type="EMBL" id="KAK8839711.1"/>
    </source>
</evidence>
<keyword evidence="4" id="KW-1185">Reference proteome</keyword>
<dbReference type="SUPFAM" id="SSF54928">
    <property type="entry name" value="RNA-binding domain, RBD"/>
    <property type="match status" value="1"/>
</dbReference>
<dbReference type="InterPro" id="IPR000504">
    <property type="entry name" value="RRM_dom"/>
</dbReference>
<dbReference type="InterPro" id="IPR035979">
    <property type="entry name" value="RBD_domain_sf"/>
</dbReference>
<dbReference type="Gene3D" id="3.30.70.330">
    <property type="match status" value="2"/>
</dbReference>
<sequence length="179" mass="20482">MSSKYDFDPKSVYVQNINYKTDESALTSAFEKFGKVSSCRILKERHYGQLFSRGKGFIEFEQPAAVEQAVNDKSITVDGRVLTVEHARKKYERKNDTAFVSGIPKETTNEDLVKEFKDYNATEARIVFEDAYGLRGGYGFIKFSSTDNRNKAVEEKKKFTLHGEESKLSIARRDFDEAN</sequence>
<feature type="domain" description="RRM" evidence="2">
    <location>
        <begin position="96"/>
        <end position="173"/>
    </location>
</feature>
<dbReference type="CDD" id="cd00590">
    <property type="entry name" value="RRM_SF"/>
    <property type="match status" value="2"/>
</dbReference>
<organism evidence="3 4">
    <name type="scientific">Tritrichomonas musculus</name>
    <dbReference type="NCBI Taxonomy" id="1915356"/>
    <lineage>
        <taxon>Eukaryota</taxon>
        <taxon>Metamonada</taxon>
        <taxon>Parabasalia</taxon>
        <taxon>Tritrichomonadida</taxon>
        <taxon>Tritrichomonadidae</taxon>
        <taxon>Tritrichomonas</taxon>
    </lineage>
</organism>
<dbReference type="InterPro" id="IPR012677">
    <property type="entry name" value="Nucleotide-bd_a/b_plait_sf"/>
</dbReference>
<proteinExistence type="predicted"/>
<feature type="domain" description="RRM" evidence="2">
    <location>
        <begin position="10"/>
        <end position="89"/>
    </location>
</feature>
<protein>
    <submittedName>
        <fullName evidence="3">CUGBP Elav-like member 3</fullName>
    </submittedName>
</protein>
<dbReference type="Proteomes" id="UP001470230">
    <property type="component" value="Unassembled WGS sequence"/>
</dbReference>
<dbReference type="SMART" id="SM00360">
    <property type="entry name" value="RRM"/>
    <property type="match status" value="2"/>
</dbReference>
<dbReference type="Pfam" id="PF00076">
    <property type="entry name" value="RRM_1"/>
    <property type="match status" value="2"/>
</dbReference>
<evidence type="ECO:0000313" key="4">
    <source>
        <dbReference type="Proteomes" id="UP001470230"/>
    </source>
</evidence>
<evidence type="ECO:0000259" key="2">
    <source>
        <dbReference type="PROSITE" id="PS50102"/>
    </source>
</evidence>
<dbReference type="PROSITE" id="PS50102">
    <property type="entry name" value="RRM"/>
    <property type="match status" value="2"/>
</dbReference>
<name>A0ABR2H0P8_9EUKA</name>
<dbReference type="PANTHER" id="PTHR15241:SF386">
    <property type="entry name" value="RNA-BINDING REGION RNP-1 DOMAIN-CONTAINING PROTEIN-RELATED"/>
    <property type="match status" value="1"/>
</dbReference>
<dbReference type="EMBL" id="JAPFFF010000050">
    <property type="protein sequence ID" value="KAK8839711.1"/>
    <property type="molecule type" value="Genomic_DNA"/>
</dbReference>
<comment type="caution">
    <text evidence="3">The sequence shown here is derived from an EMBL/GenBank/DDBJ whole genome shotgun (WGS) entry which is preliminary data.</text>
</comment>
<reference evidence="3 4" key="1">
    <citation type="submission" date="2024-04" db="EMBL/GenBank/DDBJ databases">
        <title>Tritrichomonas musculus Genome.</title>
        <authorList>
            <person name="Alves-Ferreira E."/>
            <person name="Grigg M."/>
            <person name="Lorenzi H."/>
            <person name="Galac M."/>
        </authorList>
    </citation>
    <scope>NUCLEOTIDE SEQUENCE [LARGE SCALE GENOMIC DNA]</scope>
    <source>
        <strain evidence="3 4">EAF2021</strain>
    </source>
</reference>
<evidence type="ECO:0000256" key="1">
    <source>
        <dbReference type="PROSITE-ProRule" id="PRU00176"/>
    </source>
</evidence>
<dbReference type="PANTHER" id="PTHR15241">
    <property type="entry name" value="TRANSFORMER-2-RELATED"/>
    <property type="match status" value="1"/>
</dbReference>
<keyword evidence="1" id="KW-0694">RNA-binding</keyword>